<keyword evidence="1" id="KW-1133">Transmembrane helix</keyword>
<gene>
    <name evidence="2" type="primary">AVEN_6371_1</name>
    <name evidence="2" type="ORF">TNCT_534461</name>
</gene>
<feature type="transmembrane region" description="Helical" evidence="1">
    <location>
        <begin position="65"/>
        <end position="87"/>
    </location>
</feature>
<protein>
    <submittedName>
        <fullName evidence="2">Uncharacterized protein</fullName>
    </submittedName>
</protein>
<keyword evidence="3" id="KW-1185">Reference proteome</keyword>
<evidence type="ECO:0000256" key="1">
    <source>
        <dbReference type="SAM" id="Phobius"/>
    </source>
</evidence>
<accession>A0A8X6GRU0</accession>
<reference evidence="2" key="1">
    <citation type="submission" date="2020-07" db="EMBL/GenBank/DDBJ databases">
        <title>Multicomponent nature underlies the extraordinary mechanical properties of spider dragline silk.</title>
        <authorList>
            <person name="Kono N."/>
            <person name="Nakamura H."/>
            <person name="Mori M."/>
            <person name="Yoshida Y."/>
            <person name="Ohtoshi R."/>
            <person name="Malay A.D."/>
            <person name="Moran D.A.P."/>
            <person name="Tomita M."/>
            <person name="Numata K."/>
            <person name="Arakawa K."/>
        </authorList>
    </citation>
    <scope>NUCLEOTIDE SEQUENCE</scope>
</reference>
<evidence type="ECO:0000313" key="3">
    <source>
        <dbReference type="Proteomes" id="UP000887116"/>
    </source>
</evidence>
<name>A0A8X6GRU0_TRICU</name>
<dbReference type="Proteomes" id="UP000887116">
    <property type="component" value="Unassembled WGS sequence"/>
</dbReference>
<dbReference type="AlphaFoldDB" id="A0A8X6GRU0"/>
<keyword evidence="1" id="KW-0472">Membrane</keyword>
<feature type="transmembrane region" description="Helical" evidence="1">
    <location>
        <begin position="139"/>
        <end position="160"/>
    </location>
</feature>
<organism evidence="2 3">
    <name type="scientific">Trichonephila clavata</name>
    <name type="common">Joro spider</name>
    <name type="synonym">Nephila clavata</name>
    <dbReference type="NCBI Taxonomy" id="2740835"/>
    <lineage>
        <taxon>Eukaryota</taxon>
        <taxon>Metazoa</taxon>
        <taxon>Ecdysozoa</taxon>
        <taxon>Arthropoda</taxon>
        <taxon>Chelicerata</taxon>
        <taxon>Arachnida</taxon>
        <taxon>Araneae</taxon>
        <taxon>Araneomorphae</taxon>
        <taxon>Entelegynae</taxon>
        <taxon>Araneoidea</taxon>
        <taxon>Nephilidae</taxon>
        <taxon>Trichonephila</taxon>
    </lineage>
</organism>
<sequence>MRINGNSFPEDMEDLFVVFGAVMRCMRSMNLHLSLPAFLAVLFTMTGLFSSGYKMAFHPDVTETYFLSLICSVIFYLSAQFMIMLSASITNELANNVKCVVQCLPYRNAIQDPKRKFKLKKYLNQNNSLALWKVYVMDWSLIVTSIGTLLTYGILIGTLGKDM</sequence>
<keyword evidence="1" id="KW-0812">Transmembrane</keyword>
<feature type="transmembrane region" description="Helical" evidence="1">
    <location>
        <begin position="33"/>
        <end position="53"/>
    </location>
</feature>
<dbReference type="OrthoDB" id="6430535at2759"/>
<proteinExistence type="predicted"/>
<evidence type="ECO:0000313" key="2">
    <source>
        <dbReference type="EMBL" id="GFR10066.1"/>
    </source>
</evidence>
<comment type="caution">
    <text evidence="2">The sequence shown here is derived from an EMBL/GenBank/DDBJ whole genome shotgun (WGS) entry which is preliminary data.</text>
</comment>
<dbReference type="EMBL" id="BMAO01036365">
    <property type="protein sequence ID" value="GFR10066.1"/>
    <property type="molecule type" value="Genomic_DNA"/>
</dbReference>